<sequence length="87" mass="10003">MVSQSEKSRTSVDIYGRTYNIVGNEKTEHMRAVANLVDDKMREIHAVNKSLDSTNLAVLTAVNTMNDYIKLKEEFEVLQKLLEEKEE</sequence>
<name>A0A1I4MVT3_9BACI</name>
<organism evidence="10 11">
    <name type="scientific">Gracilibacillus orientalis</name>
    <dbReference type="NCBI Taxonomy" id="334253"/>
    <lineage>
        <taxon>Bacteria</taxon>
        <taxon>Bacillati</taxon>
        <taxon>Bacillota</taxon>
        <taxon>Bacilli</taxon>
        <taxon>Bacillales</taxon>
        <taxon>Bacillaceae</taxon>
        <taxon>Gracilibacillus</taxon>
    </lineage>
</organism>
<dbReference type="GO" id="GO:0043093">
    <property type="term" value="P:FtsZ-dependent cytokinesis"/>
    <property type="evidence" value="ECO:0007669"/>
    <property type="project" value="TreeGrafter"/>
</dbReference>
<dbReference type="GO" id="GO:0000921">
    <property type="term" value="P:septin ring assembly"/>
    <property type="evidence" value="ECO:0007669"/>
    <property type="project" value="TreeGrafter"/>
</dbReference>
<evidence type="ECO:0000256" key="6">
    <source>
        <dbReference type="ARBA" id="ARBA00023306"/>
    </source>
</evidence>
<dbReference type="Proteomes" id="UP000198565">
    <property type="component" value="Unassembled WGS sequence"/>
</dbReference>
<keyword evidence="3" id="KW-0963">Cytoplasm</keyword>
<dbReference type="GO" id="GO:0005829">
    <property type="term" value="C:cytosol"/>
    <property type="evidence" value="ECO:0007669"/>
    <property type="project" value="TreeGrafter"/>
</dbReference>
<evidence type="ECO:0000256" key="3">
    <source>
        <dbReference type="ARBA" id="ARBA00022490"/>
    </source>
</evidence>
<comment type="subcellular location">
    <subcellularLocation>
        <location evidence="1">Cytoplasm</location>
    </subcellularLocation>
</comment>
<evidence type="ECO:0000256" key="5">
    <source>
        <dbReference type="ARBA" id="ARBA00023210"/>
    </source>
</evidence>
<dbReference type="AlphaFoldDB" id="A0A1I4MVT3"/>
<keyword evidence="11" id="KW-1185">Reference proteome</keyword>
<dbReference type="GO" id="GO:0000917">
    <property type="term" value="P:division septum assembly"/>
    <property type="evidence" value="ECO:0007669"/>
    <property type="project" value="UniProtKB-KW"/>
</dbReference>
<dbReference type="InterPro" id="IPR053712">
    <property type="entry name" value="Bac_CellDiv_Activator"/>
</dbReference>
<proteinExistence type="predicted"/>
<dbReference type="SUPFAM" id="SSF102829">
    <property type="entry name" value="Cell division protein ZapA-like"/>
    <property type="match status" value="1"/>
</dbReference>
<evidence type="ECO:0000256" key="1">
    <source>
        <dbReference type="ARBA" id="ARBA00004496"/>
    </source>
</evidence>
<keyword evidence="5" id="KW-0717">Septation</keyword>
<dbReference type="PANTHER" id="PTHR34981:SF1">
    <property type="entry name" value="CELL DIVISION PROTEIN ZAPA"/>
    <property type="match status" value="1"/>
</dbReference>
<protein>
    <recommendedName>
        <fullName evidence="2">Cell division protein ZapA</fullName>
    </recommendedName>
    <alternativeName>
        <fullName evidence="9">Z ring-associated protein ZapA</fullName>
    </alternativeName>
</protein>
<evidence type="ECO:0000313" key="10">
    <source>
        <dbReference type="EMBL" id="SFM07318.1"/>
    </source>
</evidence>
<evidence type="ECO:0000256" key="8">
    <source>
        <dbReference type="ARBA" id="ARBA00026068"/>
    </source>
</evidence>
<evidence type="ECO:0000256" key="2">
    <source>
        <dbReference type="ARBA" id="ARBA00015195"/>
    </source>
</evidence>
<gene>
    <name evidence="10" type="ORF">SAMN04487943_107126</name>
</gene>
<dbReference type="InterPro" id="IPR036192">
    <property type="entry name" value="Cell_div_ZapA-like_sf"/>
</dbReference>
<evidence type="ECO:0000256" key="4">
    <source>
        <dbReference type="ARBA" id="ARBA00022618"/>
    </source>
</evidence>
<dbReference type="NCBIfam" id="NF010724">
    <property type="entry name" value="PRK14126.1"/>
    <property type="match status" value="1"/>
</dbReference>
<evidence type="ECO:0000256" key="9">
    <source>
        <dbReference type="ARBA" id="ARBA00033158"/>
    </source>
</evidence>
<reference evidence="11" key="1">
    <citation type="submission" date="2016-10" db="EMBL/GenBank/DDBJ databases">
        <authorList>
            <person name="Varghese N."/>
            <person name="Submissions S."/>
        </authorList>
    </citation>
    <scope>NUCLEOTIDE SEQUENCE [LARGE SCALE GENOMIC DNA]</scope>
    <source>
        <strain evidence="11">CGMCC 1.4250</strain>
    </source>
</reference>
<dbReference type="PANTHER" id="PTHR34981">
    <property type="entry name" value="CELL DIVISION PROTEIN ZAPA"/>
    <property type="match status" value="1"/>
</dbReference>
<evidence type="ECO:0000313" key="11">
    <source>
        <dbReference type="Proteomes" id="UP000198565"/>
    </source>
</evidence>
<comment type="subunit">
    <text evidence="8">Homodimer. Interacts with FtsZ.</text>
</comment>
<dbReference type="EMBL" id="FOTR01000007">
    <property type="protein sequence ID" value="SFM07318.1"/>
    <property type="molecule type" value="Genomic_DNA"/>
</dbReference>
<dbReference type="Gene3D" id="6.10.250.790">
    <property type="match status" value="1"/>
</dbReference>
<accession>A0A1I4MVT3</accession>
<dbReference type="STRING" id="334253.SAMN04487943_107126"/>
<dbReference type="GO" id="GO:0032153">
    <property type="term" value="C:cell division site"/>
    <property type="evidence" value="ECO:0007669"/>
    <property type="project" value="TreeGrafter"/>
</dbReference>
<keyword evidence="4 10" id="KW-0132">Cell division</keyword>
<dbReference type="GO" id="GO:0030428">
    <property type="term" value="C:cell septum"/>
    <property type="evidence" value="ECO:0007669"/>
    <property type="project" value="TreeGrafter"/>
</dbReference>
<keyword evidence="6" id="KW-0131">Cell cycle</keyword>
<dbReference type="Pfam" id="PF05164">
    <property type="entry name" value="ZapA"/>
    <property type="match status" value="1"/>
</dbReference>
<evidence type="ECO:0000256" key="7">
    <source>
        <dbReference type="ARBA" id="ARBA00024910"/>
    </source>
</evidence>
<dbReference type="InterPro" id="IPR007838">
    <property type="entry name" value="Cell_div_ZapA-like"/>
</dbReference>
<comment type="function">
    <text evidence="7">Activator of cell division through the inhibition of FtsZ GTPase activity, therefore promoting FtsZ assembly into bundles of protofilaments necessary for the formation of the division Z ring. It is recruited early at mid-cell but it is not essential for cell division.</text>
</comment>